<reference evidence="2 3" key="1">
    <citation type="submission" date="2017-03" db="EMBL/GenBank/DDBJ databases">
        <title>Genome sequence of Clostridium oryzae DSM 28571.</title>
        <authorList>
            <person name="Poehlein A."/>
            <person name="Daniel R."/>
        </authorList>
    </citation>
    <scope>NUCLEOTIDE SEQUENCE [LARGE SCALE GENOMIC DNA]</scope>
    <source>
        <strain evidence="2 3">DSM 28571</strain>
    </source>
</reference>
<dbReference type="AlphaFoldDB" id="A0A1V4IJL7"/>
<comment type="caution">
    <text evidence="2">The sequence shown here is derived from an EMBL/GenBank/DDBJ whole genome shotgun (WGS) entry which is preliminary data.</text>
</comment>
<dbReference type="RefSeq" id="WP_079425803.1">
    <property type="nucleotide sequence ID" value="NZ_MZGV01000035.1"/>
</dbReference>
<feature type="region of interest" description="Disordered" evidence="1">
    <location>
        <begin position="356"/>
        <end position="378"/>
    </location>
</feature>
<evidence type="ECO:0008006" key="4">
    <source>
        <dbReference type="Google" id="ProtNLM"/>
    </source>
</evidence>
<dbReference type="Proteomes" id="UP000190080">
    <property type="component" value="Unassembled WGS sequence"/>
</dbReference>
<protein>
    <recommendedName>
        <fullName evidence="4">Flagellar hook-length control protein FliK</fullName>
    </recommendedName>
</protein>
<accession>A0A1V4IJL7</accession>
<dbReference type="OrthoDB" id="1936401at2"/>
<organism evidence="2 3">
    <name type="scientific">Clostridium oryzae</name>
    <dbReference type="NCBI Taxonomy" id="1450648"/>
    <lineage>
        <taxon>Bacteria</taxon>
        <taxon>Bacillati</taxon>
        <taxon>Bacillota</taxon>
        <taxon>Clostridia</taxon>
        <taxon>Eubacteriales</taxon>
        <taxon>Clostridiaceae</taxon>
        <taxon>Clostridium</taxon>
    </lineage>
</organism>
<keyword evidence="3" id="KW-1185">Reference proteome</keyword>
<proteinExistence type="predicted"/>
<name>A0A1V4IJL7_9CLOT</name>
<dbReference type="STRING" id="1450648.CLORY_29600"/>
<sequence>MAAIQNLNGVNNVPKKVSSKISFDIGDSFSGKIVSKDENGKGATVRTSDGWQFSAQIDDNIDQIPDKYVKFQVVGYEDGKLKLKIESSKQENSTDSEKFLENILKQNGLDKNSVPLLQKMAQFSIPLTRENISKIKTLVEFIDKLKGDSSEAKDFISKYMASRGILPTSEEGASIEESLNKFFKALNTLSLDDLLTLQENNIDITPENIKSYNNVIKGDQRVYNILENLKQSLNENSKQSNNGTVNLNAADNINVNEQELIKQFTEQLSNSSADINNNDIVEKDINANNLKNDININVQNNTINEKSEVDVVKNTMDGKITEDNFVNNKSIIKEINREETLYNKLAEVISDNINSDKASVSKTNPQSSIDNKNANTSTQNVEKDTIKLLLKKNDNLAEKLDNTVKQYIKENTGSNNKVDVSQNKELHSKLENIIRNDFKNVTNIKDQDLRDIIKILAQPYEKNALSESKNIKNQVKANLAQITANDVLKEVSEKNNSVKQIISELLKRYDDSKSLNSDSIVNMLKDNANDLKLFNDLSDKYYYMDVPLKFNEDDYSCKLIIKDDRKKGKKIDSTNVKIALSVATVNMGVVDAYVNVKDSNMNIELKCDPKWVKVFDMSKNKLASTLSGSIYAISIVVNEREKEMNIANCREFFSEGKNSSINVRV</sequence>
<evidence type="ECO:0000313" key="3">
    <source>
        <dbReference type="Proteomes" id="UP000190080"/>
    </source>
</evidence>
<evidence type="ECO:0000256" key="1">
    <source>
        <dbReference type="SAM" id="MobiDB-lite"/>
    </source>
</evidence>
<evidence type="ECO:0000313" key="2">
    <source>
        <dbReference type="EMBL" id="OPJ60099.1"/>
    </source>
</evidence>
<gene>
    <name evidence="2" type="ORF">CLORY_29600</name>
</gene>
<dbReference type="EMBL" id="MZGV01000035">
    <property type="protein sequence ID" value="OPJ60099.1"/>
    <property type="molecule type" value="Genomic_DNA"/>
</dbReference>